<protein>
    <recommendedName>
        <fullName evidence="2">SCA7 domain-containing protein</fullName>
    </recommendedName>
</protein>
<evidence type="ECO:0000259" key="2">
    <source>
        <dbReference type="PROSITE" id="PS51505"/>
    </source>
</evidence>
<keyword evidence="4" id="KW-1185">Reference proteome</keyword>
<feature type="domain" description="SCA7" evidence="2">
    <location>
        <begin position="214"/>
        <end position="280"/>
    </location>
</feature>
<feature type="region of interest" description="Disordered" evidence="1">
    <location>
        <begin position="314"/>
        <end position="334"/>
    </location>
</feature>
<proteinExistence type="predicted"/>
<name>A0A5N4AUQ9_PHOPY</name>
<sequence length="512" mass="56919">MLENHLALHNFNGQTWKNSAAHKYLENLPITSSDVNSVMDTRYLLPREYIFTFGFENGITNPVIYFSCKLCQLLIKIHELKSHMLSKHSNLETSLSNLIPITSPPQSGSKPKKSSHKSKKKVVPPPNVPPPPLFSNIEVSSPVPAIENLLPPVLQPVETVQENAPAKIEVDQVPSEAPHSALPTQTSPTVVRVPAISILKPKKDRLELHKHKKLKKKKSDFDPDKHCGVVDNNNQRCLRAITCANHTIVERRAVRGRSTSIDSLISQYKTAKLKSKHRNVPNVSLNIAPKQEVKSGIKYIELIYDKSSANKFSDTPLLPHDNHNTSTHTAKTHKRENHVIKSIQIINSANDGNVPPTILLTSENSGKQMVSAKLKTGNGKLIKLRLVQSSTTLPLPKLSESATPLTPTIYSLHPKPMTMLTGSLRRVGSSIVLQNSTRLDRQRMDLQAVINQHKQLKISVSNKAVLQLNSNSTKQSILKNNLKSGTFKRTSVDKSSDLKQMICACSYIKQLL</sequence>
<evidence type="ECO:0000313" key="3">
    <source>
        <dbReference type="EMBL" id="KAB0800950.1"/>
    </source>
</evidence>
<feature type="region of interest" description="Disordered" evidence="1">
    <location>
        <begin position="97"/>
        <end position="131"/>
    </location>
</feature>
<evidence type="ECO:0000313" key="4">
    <source>
        <dbReference type="Proteomes" id="UP000327044"/>
    </source>
</evidence>
<dbReference type="PANTHER" id="PTHR15117:SF24">
    <property type="entry name" value="SCA7 DOMAIN-CONTAINING PROTEIN"/>
    <property type="match status" value="1"/>
</dbReference>
<comment type="caution">
    <text evidence="3">The sequence shown here is derived from an EMBL/GenBank/DDBJ whole genome shotgun (WGS) entry which is preliminary data.</text>
</comment>
<dbReference type="EMBL" id="VVIM01000003">
    <property type="protein sequence ID" value="KAB0800950.1"/>
    <property type="molecule type" value="Genomic_DNA"/>
</dbReference>
<dbReference type="InterPro" id="IPR052237">
    <property type="entry name" value="Ataxin-7-like_regulator"/>
</dbReference>
<dbReference type="OrthoDB" id="21678at2759"/>
<accession>A0A5N4AUQ9</accession>
<reference evidence="3 4" key="1">
    <citation type="journal article" date="2018" name="Elife">
        <title>Firefly genomes illuminate parallel origins of bioluminescence in beetles.</title>
        <authorList>
            <person name="Fallon T.R."/>
            <person name="Lower S.E."/>
            <person name="Chang C.H."/>
            <person name="Bessho-Uehara M."/>
            <person name="Martin G.J."/>
            <person name="Bewick A.J."/>
            <person name="Behringer M."/>
            <person name="Debat H.J."/>
            <person name="Wong I."/>
            <person name="Day J.C."/>
            <person name="Suvorov A."/>
            <person name="Silva C.J."/>
            <person name="Stanger-Hall K.F."/>
            <person name="Hall D.W."/>
            <person name="Schmitz R.J."/>
            <person name="Nelson D.R."/>
            <person name="Lewis S.M."/>
            <person name="Shigenobu S."/>
            <person name="Bybee S.M."/>
            <person name="Larracuente A.M."/>
            <person name="Oba Y."/>
            <person name="Weng J.K."/>
        </authorList>
    </citation>
    <scope>NUCLEOTIDE SEQUENCE [LARGE SCALE GENOMIC DNA]</scope>
    <source>
        <strain evidence="3">1611_PpyrPB1</strain>
        <tissue evidence="3">Whole body</tissue>
    </source>
</reference>
<dbReference type="Pfam" id="PF08313">
    <property type="entry name" value="SCA7"/>
    <property type="match status" value="1"/>
</dbReference>
<gene>
    <name evidence="3" type="ORF">PPYR_05304</name>
</gene>
<dbReference type="Proteomes" id="UP000327044">
    <property type="component" value="Unassembled WGS sequence"/>
</dbReference>
<dbReference type="PROSITE" id="PS51505">
    <property type="entry name" value="SCA7"/>
    <property type="match status" value="1"/>
</dbReference>
<organism evidence="3 4">
    <name type="scientific">Photinus pyralis</name>
    <name type="common">Common eastern firefly</name>
    <name type="synonym">Lampyris pyralis</name>
    <dbReference type="NCBI Taxonomy" id="7054"/>
    <lineage>
        <taxon>Eukaryota</taxon>
        <taxon>Metazoa</taxon>
        <taxon>Ecdysozoa</taxon>
        <taxon>Arthropoda</taxon>
        <taxon>Hexapoda</taxon>
        <taxon>Insecta</taxon>
        <taxon>Pterygota</taxon>
        <taxon>Neoptera</taxon>
        <taxon>Endopterygota</taxon>
        <taxon>Coleoptera</taxon>
        <taxon>Polyphaga</taxon>
        <taxon>Elateriformia</taxon>
        <taxon>Elateroidea</taxon>
        <taxon>Lampyridae</taxon>
        <taxon>Lampyrinae</taxon>
        <taxon>Photinus</taxon>
    </lineage>
</organism>
<dbReference type="Gene3D" id="6.10.140.1270">
    <property type="match status" value="1"/>
</dbReference>
<dbReference type="InterPro" id="IPR013243">
    <property type="entry name" value="SCA7_dom"/>
</dbReference>
<evidence type="ECO:0000256" key="1">
    <source>
        <dbReference type="SAM" id="MobiDB-lite"/>
    </source>
</evidence>
<feature type="compositionally biased region" description="Basic residues" evidence="1">
    <location>
        <begin position="110"/>
        <end position="122"/>
    </location>
</feature>
<dbReference type="AlphaFoldDB" id="A0A5N4AUQ9"/>
<dbReference type="PANTHER" id="PTHR15117">
    <property type="entry name" value="ATAXIN 7 RELATED"/>
    <property type="match status" value="1"/>
</dbReference>
<dbReference type="InParanoid" id="A0A5N4AUQ9"/>